<keyword evidence="2" id="KW-0472">Membrane</keyword>
<feature type="transmembrane region" description="Helical" evidence="2">
    <location>
        <begin position="212"/>
        <end position="229"/>
    </location>
</feature>
<evidence type="ECO:0000256" key="2">
    <source>
        <dbReference type="SAM" id="Phobius"/>
    </source>
</evidence>
<sequence>MNNQLTETNEARASATEPRSQRGKSAGRRGIFLKWLRRIHGWIGLWGAVLGLLFGVTGFLQNHRATMKIRVGDAPVVSKIHLQVPDPAPQSPREMANWLRSELKLDRPAERANREPAHAVTWGDRSVMQPERWQIRFIAPSYLLSAEYWKGGNTIDVERRDQGIINTLEGLHRAEGARAGWILLADSMAGSLVLLSLTGVVLWTGLNRRRTSGAAIFLIALGAGIVLALQSL</sequence>
<feature type="transmembrane region" description="Helical" evidence="2">
    <location>
        <begin position="39"/>
        <end position="60"/>
    </location>
</feature>
<protein>
    <submittedName>
        <fullName evidence="3">Putative transmembrane protein</fullName>
    </submittedName>
</protein>
<name>A0A5Q4ZMZ7_9BURK</name>
<dbReference type="Pfam" id="PF16357">
    <property type="entry name" value="PepSY_TM_like_2"/>
    <property type="match status" value="1"/>
</dbReference>
<dbReference type="PANTHER" id="PTHR40115:SF1">
    <property type="entry name" value="INNER MEMBRANE PROTEIN WITH PEPSY TM HELIX"/>
    <property type="match status" value="1"/>
</dbReference>
<organism evidence="3 4">
    <name type="scientific">Paraburkholderia dioscoreae</name>
    <dbReference type="NCBI Taxonomy" id="2604047"/>
    <lineage>
        <taxon>Bacteria</taxon>
        <taxon>Pseudomonadati</taxon>
        <taxon>Pseudomonadota</taxon>
        <taxon>Betaproteobacteria</taxon>
        <taxon>Burkholderiales</taxon>
        <taxon>Burkholderiaceae</taxon>
        <taxon>Paraburkholderia</taxon>
    </lineage>
</organism>
<dbReference type="PANTHER" id="PTHR40115">
    <property type="entry name" value="INNER MEMBRANE PROTEIN WITH PEPSY TM HELIX"/>
    <property type="match status" value="1"/>
</dbReference>
<feature type="transmembrane region" description="Helical" evidence="2">
    <location>
        <begin position="181"/>
        <end position="206"/>
    </location>
</feature>
<dbReference type="KEGG" id="pdio:PDMSB3_2062.1"/>
<reference evidence="3 4" key="1">
    <citation type="submission" date="2019-08" db="EMBL/GenBank/DDBJ databases">
        <authorList>
            <person name="Herpell B J."/>
        </authorList>
    </citation>
    <scope>NUCLEOTIDE SEQUENCE [LARGE SCALE GENOMIC DNA]</scope>
    <source>
        <strain evidence="4">Msb3</strain>
    </source>
</reference>
<proteinExistence type="predicted"/>
<dbReference type="Proteomes" id="UP000325811">
    <property type="component" value="Chromosome II"/>
</dbReference>
<dbReference type="RefSeq" id="WP_165188604.1">
    <property type="nucleotide sequence ID" value="NZ_LR699554.1"/>
</dbReference>
<feature type="region of interest" description="Disordered" evidence="1">
    <location>
        <begin position="1"/>
        <end position="24"/>
    </location>
</feature>
<dbReference type="InterPro" id="IPR032307">
    <property type="entry name" value="PepSY_TM-like_2"/>
</dbReference>
<evidence type="ECO:0000313" key="4">
    <source>
        <dbReference type="Proteomes" id="UP000325811"/>
    </source>
</evidence>
<dbReference type="AlphaFoldDB" id="A0A5Q4ZMZ7"/>
<dbReference type="EMBL" id="LR699554">
    <property type="protein sequence ID" value="VVD33346.1"/>
    <property type="molecule type" value="Genomic_DNA"/>
</dbReference>
<evidence type="ECO:0000313" key="3">
    <source>
        <dbReference type="EMBL" id="VVD33346.1"/>
    </source>
</evidence>
<keyword evidence="4" id="KW-1185">Reference proteome</keyword>
<accession>A0A5Q4ZMZ7</accession>
<keyword evidence="2" id="KW-1133">Transmembrane helix</keyword>
<keyword evidence="2 3" id="KW-0812">Transmembrane</keyword>
<evidence type="ECO:0000256" key="1">
    <source>
        <dbReference type="SAM" id="MobiDB-lite"/>
    </source>
</evidence>
<gene>
    <name evidence="3" type="ORF">PDMSB3_2062</name>
</gene>